<organism evidence="1 2">
    <name type="scientific">Acidianus manzaensis</name>
    <dbReference type="NCBI Taxonomy" id="282676"/>
    <lineage>
        <taxon>Archaea</taxon>
        <taxon>Thermoproteota</taxon>
        <taxon>Thermoprotei</taxon>
        <taxon>Sulfolobales</taxon>
        <taxon>Sulfolobaceae</taxon>
        <taxon>Acidianus</taxon>
    </lineage>
</organism>
<dbReference type="AlphaFoldDB" id="A0A1W6JZC0"/>
<gene>
    <name evidence="1" type="ORF">B6F84_05715</name>
</gene>
<dbReference type="OrthoDB" id="38453at2157"/>
<dbReference type="KEGG" id="aman:B6F84_05715"/>
<protein>
    <submittedName>
        <fullName evidence="1">Uncharacterized protein</fullName>
    </submittedName>
</protein>
<dbReference type="STRING" id="282676.B6F84_05715"/>
<proteinExistence type="predicted"/>
<sequence length="220" mass="26138">MRRISLEEYFLNYLPKLGENELYMFYLISRDREAKKKLGFSIDKILFKVKEKSEPLKAINILISLREHPEIFKVRGIKVEKYWIKIMHVLNPINYAKASQKAVARYIEQCKTSPDIEKFYESELARNVDFKIFMIDIDEKNPSIIDSLKNIKPRLVITTRRGFHVHVWKEDIENPKELFKLKNVEIKTRNSIEYVPGIEQGNFKAEAYLINDVEEIKQLI</sequence>
<evidence type="ECO:0000313" key="2">
    <source>
        <dbReference type="Proteomes" id="UP000193404"/>
    </source>
</evidence>
<accession>A0A1W6JZC0</accession>
<name>A0A1W6JZC0_9CREN</name>
<keyword evidence="2" id="KW-1185">Reference proteome</keyword>
<dbReference type="Proteomes" id="UP000193404">
    <property type="component" value="Chromosome"/>
</dbReference>
<dbReference type="EMBL" id="CP020477">
    <property type="protein sequence ID" value="ARM75582.1"/>
    <property type="molecule type" value="Genomic_DNA"/>
</dbReference>
<evidence type="ECO:0000313" key="1">
    <source>
        <dbReference type="EMBL" id="ARM75582.1"/>
    </source>
</evidence>
<reference evidence="1 2" key="1">
    <citation type="submission" date="2017-03" db="EMBL/GenBank/DDBJ databases">
        <title>Sulfur activation and transportation mechanism of thermophilic Archaea Acidianus manzaensis YN-25.</title>
        <authorList>
            <person name="Ma Y."/>
            <person name="Yang Y."/>
            <person name="Xia J."/>
        </authorList>
    </citation>
    <scope>NUCLEOTIDE SEQUENCE [LARGE SCALE GENOMIC DNA]</scope>
    <source>
        <strain evidence="1 2">YN-25</strain>
    </source>
</reference>